<reference evidence="2 3" key="1">
    <citation type="journal article" date="2014" name="Front. Microbiol.">
        <title>Population and genomic analysis of the genus Halorubrum.</title>
        <authorList>
            <person name="Fullmer M.S."/>
            <person name="Soucy S.M."/>
            <person name="Swithers K.S."/>
            <person name="Makkay A.M."/>
            <person name="Wheeler R."/>
            <person name="Ventosa A."/>
            <person name="Gogarten J.P."/>
            <person name="Papke R.T."/>
        </authorList>
    </citation>
    <scope>NUCLEOTIDE SEQUENCE [LARGE SCALE GENOMIC DNA]</scope>
    <source>
        <strain evidence="2 3">LD3</strain>
    </source>
</reference>
<proteinExistence type="predicted"/>
<sequence>MLATIGFILLAGFILIIWVVAIGTSFEITSAIYLTVFVLFLLLFPAGVLVAKMNQELKTPTGGKKDWREEIFGDN</sequence>
<accession>A0A256ILI6</accession>
<dbReference type="Proteomes" id="UP000216409">
    <property type="component" value="Unassembled WGS sequence"/>
</dbReference>
<evidence type="ECO:0000256" key="1">
    <source>
        <dbReference type="SAM" id="Phobius"/>
    </source>
</evidence>
<gene>
    <name evidence="2" type="ORF">DJ83_16930</name>
</gene>
<evidence type="ECO:0000313" key="2">
    <source>
        <dbReference type="EMBL" id="OYR57409.1"/>
    </source>
</evidence>
<comment type="caution">
    <text evidence="2">The sequence shown here is derived from an EMBL/GenBank/DDBJ whole genome shotgun (WGS) entry which is preliminary data.</text>
</comment>
<feature type="transmembrane region" description="Helical" evidence="1">
    <location>
        <begin position="32"/>
        <end position="51"/>
    </location>
</feature>
<dbReference type="AlphaFoldDB" id="A0A256ILI6"/>
<name>A0A256ILI6_HALEZ</name>
<dbReference type="EMBL" id="NHOW01000214">
    <property type="protein sequence ID" value="OYR57409.1"/>
    <property type="molecule type" value="Genomic_DNA"/>
</dbReference>
<evidence type="ECO:0000313" key="3">
    <source>
        <dbReference type="Proteomes" id="UP000216409"/>
    </source>
</evidence>
<organism evidence="2 3">
    <name type="scientific">Halorubrum ezzemoulense</name>
    <name type="common">Halorubrum chaoviator</name>
    <dbReference type="NCBI Taxonomy" id="337243"/>
    <lineage>
        <taxon>Archaea</taxon>
        <taxon>Methanobacteriati</taxon>
        <taxon>Methanobacteriota</taxon>
        <taxon>Stenosarchaea group</taxon>
        <taxon>Halobacteria</taxon>
        <taxon>Halobacteriales</taxon>
        <taxon>Haloferacaceae</taxon>
        <taxon>Halorubrum</taxon>
    </lineage>
</organism>
<keyword evidence="1" id="KW-0812">Transmembrane</keyword>
<keyword evidence="1" id="KW-0472">Membrane</keyword>
<feature type="transmembrane region" description="Helical" evidence="1">
    <location>
        <begin position="7"/>
        <end position="26"/>
    </location>
</feature>
<keyword evidence="1" id="KW-1133">Transmembrane helix</keyword>
<protein>
    <submittedName>
        <fullName evidence="2">Uncharacterized protein</fullName>
    </submittedName>
</protein>